<gene>
    <name evidence="1" type="ORF">V1477_005000</name>
</gene>
<organism evidence="1 2">
    <name type="scientific">Vespula maculifrons</name>
    <name type="common">Eastern yellow jacket</name>
    <name type="synonym">Wasp</name>
    <dbReference type="NCBI Taxonomy" id="7453"/>
    <lineage>
        <taxon>Eukaryota</taxon>
        <taxon>Metazoa</taxon>
        <taxon>Ecdysozoa</taxon>
        <taxon>Arthropoda</taxon>
        <taxon>Hexapoda</taxon>
        <taxon>Insecta</taxon>
        <taxon>Pterygota</taxon>
        <taxon>Neoptera</taxon>
        <taxon>Endopterygota</taxon>
        <taxon>Hymenoptera</taxon>
        <taxon>Apocrita</taxon>
        <taxon>Aculeata</taxon>
        <taxon>Vespoidea</taxon>
        <taxon>Vespidae</taxon>
        <taxon>Vespinae</taxon>
        <taxon>Vespula</taxon>
    </lineage>
</organism>
<reference evidence="1 2" key="1">
    <citation type="journal article" date="2024" name="Ann. Entomol. Soc. Am.">
        <title>Genomic analyses of the southern and eastern yellowjacket wasps (Hymenoptera: Vespidae) reveal evolutionary signatures of social life.</title>
        <authorList>
            <person name="Catto M.A."/>
            <person name="Caine P.B."/>
            <person name="Orr S.E."/>
            <person name="Hunt B.G."/>
            <person name="Goodisman M.A.D."/>
        </authorList>
    </citation>
    <scope>NUCLEOTIDE SEQUENCE [LARGE SCALE GENOMIC DNA]</scope>
    <source>
        <strain evidence="1">232</strain>
        <tissue evidence="1">Head and thorax</tissue>
    </source>
</reference>
<evidence type="ECO:0000313" key="2">
    <source>
        <dbReference type="Proteomes" id="UP001607303"/>
    </source>
</evidence>
<name>A0ABD2CNE2_VESMC</name>
<protein>
    <submittedName>
        <fullName evidence="1">Uncharacterized protein</fullName>
    </submittedName>
</protein>
<feature type="non-terminal residue" evidence="1">
    <location>
        <position position="185"/>
    </location>
</feature>
<sequence length="185" mass="22023">MEIILENQSALVKRKYLKGHRLERSRRNPKEISIHEILHVAKVPFEVKDGKSRYKILRDFYPTENIFRLGEYLFTLADLYAAVREQMGSETLRRRKADINLKNELNSYTLVCRLRKRFYKFQDVTVLRDFYRVQGSGEERRRKIQLGAKIRKTRREPGRSSGAFRSISDLVRRRGLKDAKDCEWG</sequence>
<keyword evidence="2" id="KW-1185">Reference proteome</keyword>
<accession>A0ABD2CNE2</accession>
<comment type="caution">
    <text evidence="1">The sequence shown here is derived from an EMBL/GenBank/DDBJ whole genome shotgun (WGS) entry which is preliminary data.</text>
</comment>
<dbReference type="EMBL" id="JAYRBN010000037">
    <property type="protein sequence ID" value="KAL2746630.1"/>
    <property type="molecule type" value="Genomic_DNA"/>
</dbReference>
<dbReference type="AlphaFoldDB" id="A0ABD2CNE2"/>
<proteinExistence type="predicted"/>
<dbReference type="Proteomes" id="UP001607303">
    <property type="component" value="Unassembled WGS sequence"/>
</dbReference>
<evidence type="ECO:0000313" key="1">
    <source>
        <dbReference type="EMBL" id="KAL2746630.1"/>
    </source>
</evidence>